<evidence type="ECO:0000256" key="1">
    <source>
        <dbReference type="ARBA" id="ARBA00022617"/>
    </source>
</evidence>
<evidence type="ECO:0000313" key="8">
    <source>
        <dbReference type="Proteomes" id="UP000198263"/>
    </source>
</evidence>
<dbReference type="RefSeq" id="WP_040050656.1">
    <property type="nucleotide sequence ID" value="NZ_FCNV02000002.1"/>
</dbReference>
<evidence type="ECO:0000256" key="3">
    <source>
        <dbReference type="ARBA" id="ARBA00023004"/>
    </source>
</evidence>
<dbReference type="InterPro" id="IPR051459">
    <property type="entry name" value="Cytochrome_c-type_DH"/>
</dbReference>
<protein>
    <submittedName>
        <fullName evidence="7">Cytochrome biogenesis protein CcdA</fullName>
    </submittedName>
</protein>
<dbReference type="EMBL" id="FCNV02000002">
    <property type="protein sequence ID" value="SAL23081.1"/>
    <property type="molecule type" value="Genomic_DNA"/>
</dbReference>
<dbReference type="GO" id="GO:0009055">
    <property type="term" value="F:electron transfer activity"/>
    <property type="evidence" value="ECO:0007669"/>
    <property type="project" value="InterPro"/>
</dbReference>
<dbReference type="Gene3D" id="1.10.760.10">
    <property type="entry name" value="Cytochrome c-like domain"/>
    <property type="match status" value="1"/>
</dbReference>
<feature type="domain" description="Cytochrome c" evidence="6">
    <location>
        <begin position="52"/>
        <end position="139"/>
    </location>
</feature>
<accession>A0A658QUP9</accession>
<dbReference type="SUPFAM" id="SSF46626">
    <property type="entry name" value="Cytochrome c"/>
    <property type="match status" value="1"/>
</dbReference>
<dbReference type="GO" id="GO:0020037">
    <property type="term" value="F:heme binding"/>
    <property type="evidence" value="ECO:0007669"/>
    <property type="project" value="InterPro"/>
</dbReference>
<keyword evidence="1 4" id="KW-0349">Heme</keyword>
<evidence type="ECO:0000256" key="4">
    <source>
        <dbReference type="PROSITE-ProRule" id="PRU00433"/>
    </source>
</evidence>
<dbReference type="InterPro" id="IPR036909">
    <property type="entry name" value="Cyt_c-like_dom_sf"/>
</dbReference>
<feature type="signal peptide" evidence="5">
    <location>
        <begin position="1"/>
        <end position="19"/>
    </location>
</feature>
<sequence>MLKALSIAVACMMPALASATDYGIGHAIDRNAIASWDIDIDAAGHNLPAGSGDVAHGKQIFGAKCAMCHGANGEGGVGDPLVGGIGTLSSEKPKKTVGSYWPYATTLYDYIRRAMPYDAPQSLSADDVYAVSAYVLYLNKIVPEDTRLDAKSLPRVKMPNRDGFVSDPRPGKL</sequence>
<feature type="chain" id="PRO_5024938020" evidence="5">
    <location>
        <begin position="20"/>
        <end position="173"/>
    </location>
</feature>
<reference evidence="7 8" key="1">
    <citation type="submission" date="2016-01" db="EMBL/GenBank/DDBJ databases">
        <authorList>
            <person name="Peeters C."/>
        </authorList>
    </citation>
    <scope>NUCLEOTIDE SEQUENCE [LARGE SCALE GENOMIC DNA]</scope>
    <source>
        <strain evidence="7">LMG 29315</strain>
    </source>
</reference>
<proteinExistence type="predicted"/>
<dbReference type="PANTHER" id="PTHR35008:SF8">
    <property type="entry name" value="ALCOHOL DEHYDROGENASE CYTOCHROME C SUBUNIT"/>
    <property type="match status" value="1"/>
</dbReference>
<dbReference type="PROSITE" id="PS51007">
    <property type="entry name" value="CYTC"/>
    <property type="match status" value="1"/>
</dbReference>
<dbReference type="OrthoDB" id="9811281at2"/>
<gene>
    <name evidence="7" type="ORF">AWB72_01664</name>
</gene>
<comment type="caution">
    <text evidence="7">The sequence shown here is derived from an EMBL/GenBank/DDBJ whole genome shotgun (WGS) entry which is preliminary data.</text>
</comment>
<evidence type="ECO:0000259" key="6">
    <source>
        <dbReference type="PROSITE" id="PS51007"/>
    </source>
</evidence>
<dbReference type="AlphaFoldDB" id="A0A658QUP9"/>
<dbReference type="PANTHER" id="PTHR35008">
    <property type="entry name" value="BLL4482 PROTEIN-RELATED"/>
    <property type="match status" value="1"/>
</dbReference>
<dbReference type="Proteomes" id="UP000198263">
    <property type="component" value="Unassembled WGS sequence"/>
</dbReference>
<evidence type="ECO:0000256" key="2">
    <source>
        <dbReference type="ARBA" id="ARBA00022723"/>
    </source>
</evidence>
<dbReference type="InterPro" id="IPR009056">
    <property type="entry name" value="Cyt_c-like_dom"/>
</dbReference>
<name>A0A658QUP9_9BURK</name>
<organism evidence="7 8">
    <name type="scientific">Caballeronia concitans</name>
    <dbReference type="NCBI Taxonomy" id="1777133"/>
    <lineage>
        <taxon>Bacteria</taxon>
        <taxon>Pseudomonadati</taxon>
        <taxon>Pseudomonadota</taxon>
        <taxon>Betaproteobacteria</taxon>
        <taxon>Burkholderiales</taxon>
        <taxon>Burkholderiaceae</taxon>
        <taxon>Caballeronia</taxon>
    </lineage>
</organism>
<keyword evidence="3 4" id="KW-0408">Iron</keyword>
<keyword evidence="2 4" id="KW-0479">Metal-binding</keyword>
<dbReference type="Pfam" id="PF00034">
    <property type="entry name" value="Cytochrom_C"/>
    <property type="match status" value="1"/>
</dbReference>
<dbReference type="GO" id="GO:0046872">
    <property type="term" value="F:metal ion binding"/>
    <property type="evidence" value="ECO:0007669"/>
    <property type="project" value="UniProtKB-KW"/>
</dbReference>
<keyword evidence="8" id="KW-1185">Reference proteome</keyword>
<keyword evidence="5" id="KW-0732">Signal</keyword>
<evidence type="ECO:0000313" key="7">
    <source>
        <dbReference type="EMBL" id="SAL23081.1"/>
    </source>
</evidence>
<evidence type="ECO:0000256" key="5">
    <source>
        <dbReference type="SAM" id="SignalP"/>
    </source>
</evidence>